<dbReference type="GO" id="GO:0004482">
    <property type="term" value="F:mRNA 5'-cap (guanine-N7-)-methyltransferase activity"/>
    <property type="evidence" value="ECO:0007669"/>
    <property type="project" value="InterPro"/>
</dbReference>
<dbReference type="GeneID" id="80536850"/>
<evidence type="ECO:0000256" key="19">
    <source>
        <dbReference type="ARBA" id="ARBA00024494"/>
    </source>
</evidence>
<evidence type="ECO:0000256" key="11">
    <source>
        <dbReference type="ARBA" id="ARBA00022741"/>
    </source>
</evidence>
<name>A0A7U3NVF1_9RHAB</name>
<keyword evidence="30" id="KW-1185">Reference proteome</keyword>
<keyword evidence="17" id="KW-1035">Host cytoplasm</keyword>
<keyword evidence="9" id="KW-0949">S-adenosyl-L-methionine</keyword>
<evidence type="ECO:0000313" key="29">
    <source>
        <dbReference type="EMBL" id="QPB73983.1"/>
    </source>
</evidence>
<dbReference type="EC" id="2.7.7.48" evidence="3"/>
<evidence type="ECO:0000256" key="2">
    <source>
        <dbReference type="ARBA" id="ARBA00004328"/>
    </source>
</evidence>
<keyword evidence="14" id="KW-0946">Virion</keyword>
<dbReference type="KEGG" id="vg:80536850"/>
<evidence type="ECO:0000256" key="6">
    <source>
        <dbReference type="ARBA" id="ARBA00022603"/>
    </source>
</evidence>
<dbReference type="GO" id="GO:0030430">
    <property type="term" value="C:host cell cytoplasm"/>
    <property type="evidence" value="ECO:0007669"/>
    <property type="project" value="UniProtKB-SubCell"/>
</dbReference>
<evidence type="ECO:0000256" key="20">
    <source>
        <dbReference type="ARBA" id="ARBA00024499"/>
    </source>
</evidence>
<evidence type="ECO:0000313" key="30">
    <source>
        <dbReference type="Proteomes" id="UP000679096"/>
    </source>
</evidence>
<dbReference type="GO" id="GO:0005524">
    <property type="term" value="F:ATP binding"/>
    <property type="evidence" value="ECO:0007669"/>
    <property type="project" value="UniProtKB-KW"/>
</dbReference>
<evidence type="ECO:0000256" key="15">
    <source>
        <dbReference type="ARBA" id="ARBA00022953"/>
    </source>
</evidence>
<dbReference type="GO" id="GO:0003968">
    <property type="term" value="F:RNA-directed RNA polymerase activity"/>
    <property type="evidence" value="ECO:0007669"/>
    <property type="project" value="UniProtKB-KW"/>
</dbReference>
<reference evidence="29" key="1">
    <citation type="journal article" date="2019" name="PLoS Pathog.">
        <title>Re-assessing the diversity of negative strand RNA viruses in insects.</title>
        <authorList>
            <person name="Kafer S."/>
            <person name="Paraskevopoulou S."/>
            <person name="Zirkel F."/>
            <person name="Wieseke N."/>
            <person name="Donath A."/>
            <person name="Petersen M."/>
            <person name="Jones T.C."/>
            <person name="Liu S."/>
            <person name="Zhou X."/>
            <person name="Middendorf M."/>
            <person name="Junglen S."/>
            <person name="Misof B."/>
            <person name="Drosten C."/>
        </authorList>
    </citation>
    <scope>NUCLEOTIDE SEQUENCE</scope>
    <source>
        <strain evidence="29">OKIAV24</strain>
    </source>
</reference>
<evidence type="ECO:0000256" key="10">
    <source>
        <dbReference type="ARBA" id="ARBA00022695"/>
    </source>
</evidence>
<evidence type="ECO:0000256" key="24">
    <source>
        <dbReference type="ARBA" id="ARBA00047332"/>
    </source>
</evidence>
<comment type="catalytic activity">
    <reaction evidence="26">
        <text>GTP + H2O = GDP + phosphate + H(+)</text>
        <dbReference type="Rhea" id="RHEA:19669"/>
        <dbReference type="ChEBI" id="CHEBI:15377"/>
        <dbReference type="ChEBI" id="CHEBI:15378"/>
        <dbReference type="ChEBI" id="CHEBI:37565"/>
        <dbReference type="ChEBI" id="CHEBI:43474"/>
        <dbReference type="ChEBI" id="CHEBI:58189"/>
    </reaction>
</comment>
<keyword evidence="8" id="KW-0808">Transferase</keyword>
<evidence type="ECO:0000256" key="22">
    <source>
        <dbReference type="ARBA" id="ARBA00030436"/>
    </source>
</evidence>
<feature type="domain" description="Mononegavirus-type SAM-dependent 2'-O-MTase" evidence="28">
    <location>
        <begin position="1700"/>
        <end position="1893"/>
    </location>
</feature>
<keyword evidence="11" id="KW-0547">Nucleotide-binding</keyword>
<evidence type="ECO:0000256" key="23">
    <source>
        <dbReference type="ARBA" id="ARBA00031012"/>
    </source>
</evidence>
<evidence type="ECO:0000259" key="28">
    <source>
        <dbReference type="PROSITE" id="PS51590"/>
    </source>
</evidence>
<evidence type="ECO:0000256" key="9">
    <source>
        <dbReference type="ARBA" id="ARBA00022691"/>
    </source>
</evidence>
<dbReference type="InterPro" id="IPR014023">
    <property type="entry name" value="Mononeg_RNA_pol_cat"/>
</dbReference>
<organism evidence="29">
    <name type="scientific">hymenopteran rhabdo-related virus 24</name>
    <dbReference type="NCBI Taxonomy" id="2847805"/>
    <lineage>
        <taxon>Viruses</taxon>
        <taxon>Riboviria</taxon>
        <taxon>Orthornavirae</taxon>
        <taxon>Negarnaviricota</taxon>
        <taxon>Haploviricotina</taxon>
        <taxon>Monjiviricetes</taxon>
        <taxon>Mononegavirales</taxon>
        <taxon>Rhabdoviridae</taxon>
        <taxon>Deltarhabdovirinae</taxon>
        <taxon>Betahymrhavirus</taxon>
        <taxon>Betahymrhavirus heterodontonyx</taxon>
    </lineage>
</organism>
<comment type="subcellular location">
    <subcellularLocation>
        <location evidence="1">Host cytoplasm</location>
    </subcellularLocation>
    <subcellularLocation>
        <location evidence="2">Virion</location>
    </subcellularLocation>
</comment>
<dbReference type="InterPro" id="IPR026890">
    <property type="entry name" value="Mononeg_mRNAcap"/>
</dbReference>
<comment type="catalytic activity">
    <reaction evidence="20">
        <text>a 5'-end (5'-triphosphoguanosine)-(2'-O-methyladenylyl)-adenylyl-cytidylyl-adenosine in mRNA + S-adenosyl-L-methionine = a 5'-end (N(7)-methyl 5'-triphosphoguanosine)-(2'-O-methyladenylyl)-adenylyl-cytidylyl-adenosine in mRNA + S-adenosyl-L-homocysteine</text>
        <dbReference type="Rhea" id="RHEA:65440"/>
        <dbReference type="Rhea" id="RHEA-COMP:16798"/>
        <dbReference type="Rhea" id="RHEA-COMP:16801"/>
        <dbReference type="ChEBI" id="CHEBI:57856"/>
        <dbReference type="ChEBI" id="CHEBI:59789"/>
        <dbReference type="ChEBI" id="CHEBI:156482"/>
        <dbReference type="ChEBI" id="CHEBI:156483"/>
    </reaction>
</comment>
<evidence type="ECO:0000256" key="21">
    <source>
        <dbReference type="ARBA" id="ARBA00026099"/>
    </source>
</evidence>
<proteinExistence type="predicted"/>
<dbReference type="RefSeq" id="YP_010798608.1">
    <property type="nucleotide sequence ID" value="NC_076501.1"/>
</dbReference>
<keyword evidence="16" id="KW-0506">mRNA capping</keyword>
<evidence type="ECO:0000256" key="18">
    <source>
        <dbReference type="ARBA" id="ARBA00023268"/>
    </source>
</evidence>
<accession>A0A7U3NVF1</accession>
<dbReference type="InterPro" id="IPR039530">
    <property type="entry name" value="L_methyltransferase_rhabdo"/>
</dbReference>
<keyword evidence="6" id="KW-0489">Methyltransferase</keyword>
<evidence type="ECO:0000256" key="17">
    <source>
        <dbReference type="ARBA" id="ARBA00023200"/>
    </source>
</evidence>
<keyword evidence="7" id="KW-0507">mRNA processing</keyword>
<dbReference type="GO" id="GO:0044423">
    <property type="term" value="C:virion component"/>
    <property type="evidence" value="ECO:0007669"/>
    <property type="project" value="UniProtKB-KW"/>
</dbReference>
<sequence>MVQPSMYNRFRKNENPSRTKMQVLDELKGSSGGKTKPLLAVHLDAPIRDAKLKKIHTYIKNAIPPSFRDRGLYQEAINILHEGRTSWDSLSFGMYPFFQLMSSETSNNPAGIRCQSLTNFSYLIGITKNLVDNQIKMLPKNMSLFSTFPNVDRDKLMKSPPLQYYWKLKTSFEELVILTGVGPIRAKHIMEESPISVEEPISGIYKYQLTKNLFIIAGRDLVLLTDHKEIRWMGVREHLLMLADVCCQRFMVILASILADLNQTNHYPRVETLLQAFSWGDNILAEKGNLGYEIIGMWESLAIGFLLRESNDQYINCSAFINVMQKDFLEKGGTQYQFKDLESLFLQSMRQSISNGFQLFGLYRIWGHPTIDSAKGILKLRKLAGRPRPVNMEKINLIYQKFCEYFCRAYYRKNSTWPQCDVSQVPHFSYLKEKIQKNLPIDSNNPQYNPLDWHFIEFKKTFLIPKQFDLSELISDKAMSHSLPNLIENIIKSGSIGNAAERSVIIQWIQSELGDPEEFLKDIDLNGFGEDEVVVGVCPKERELKIIARLFGLLTFKKRMYVVLTESLIATYFLKYFPEITVLNNQTELLKKQLFATKGMGSKESAPKVIKIVVNIDFNKWNTNMREVETKLMFKAMDNLLGFSNLIQRTHDMFSKSTLYLADGTFCPKIRQGKLSPSPYTWRGHLGGIEGLRQKGWTLWTVIILKYAMERCNIQAQLMGQGDNQVLICYYPTSLGPDEIIRLHNGFLSFLESFISDLGPPLKREETWESTALFMYGKYPIYRECPQPLSLKKISRLMKCSNEGFPTIDSSLSSLSAGFFDSCWMDFSPIIPCVCYTFEVLNSLYLHIFRSLLPVNSLYQLAQKKNIFKIPNNMGGQQEIRLNSEVWQMLDNRYKLLWSIFFTPRQLGGYPITWLVEVLLRGFPDPLTLNISALRNLLHSNMSPELLEWQKQVIDNVLHPWPNPSASFDLLGEDPLSLNIIHPSTPGDQLKRLVFDLLVSPGLKKSKKFENFLEKVQPSQTTLATYLSQMVPKVNPRIMHEIISSTVTSRAMQVVQRINKTNTLTHLLIKSHEKDLTKRIVTSEVNFFLSVIFQISSNHPYPVMNCSTEISNFLRTSSWGLEITGVTVASPLEAFDIVPASDLECHSSHSRAEDGFVLLKSFNESNLPINEFPGPSLPYIGSETVQKVKGYGQTVSKMAAPILTRIAKLMTLIGWGTSRDSQMAMVLKELLGSITNISPALFEAKYGEVTGSVEHRFHDQVTSRGCFLPVLYNESTWLSLSTSTLTKYAKGSKNVNLSFQSVLILLESWYSINKNKTLCSGYHFHLFCTNCIQPVFEGLLDLPPPPEIKTIFPSYPGDSYFWVDLSDVDLVDEISYIPQPELIIDNSISQANEIFHELVARYVTNNYRKYVDEVESSGVSIQESQNLSISWIFKLNPELFLNYVVRLLFDYYCYHNLFSCGSLRILIQNFEHYLSRLPVIWFSIFYPLTLESKLITHFVSHGYLTPPAGVPPSLYQWNSSFRGMLLSFVMKNGIPKIQMKYHNLSTFPEFYPGWNHLINHCLLGSVSYLQLREAKVWLPTSLINSSKGCVSPKSLFVGNPHNAAHPRYWNSWGEILNCLMLTNWNITYSTPDFWAKMLPVFIADEPLTIPKKVLPVLGKLNDIWFELTHDKNAMGFSSVSIEIEHKPKTPLDPGYVSFMKPLGKSTTSIYKAVGLLDGLINGNYFYPTILVVGDGAGGFSIASKLLSPHSEIIYNSRIAPENVGPQGLPGFLPSDFYYYPALINDIKGIGTAIMGVSDISNPKWINQMEKFKPSIIISDAEFAFNDSQSVLNALINLLQLCACQETECLIFKFYLNESEICAIVCELLHHHYVNVAVYRSYYSNENGSEVYIVGRSLRSRVLPFDVKILGNTVLLAGAVSNKSLHSLIEHFQSYPRPFPLYIRKDLVSEFLERPADRPETLAFHSRLGVSTQGSYPWIMYETWSGVLDLGSFEDWKAKKQFLINKIKGSFLRSIMQQHLFYLGQLIHNPRSFQDWLRLYKTGILYIWLSRDRKWRSGISFIRSNQGTGYCKFRISKYVTKSAILHLIKMLARVKYFKIPHVSISVSLTNPLPLPPLLGRYPTKHPQDSRIPLEVLPASKGLCGNLFRFKHVPSPAIYVGSIGKSTKQLILLD</sequence>
<evidence type="ECO:0000256" key="12">
    <source>
        <dbReference type="ARBA" id="ARBA00022801"/>
    </source>
</evidence>
<dbReference type="Pfam" id="PF14314">
    <property type="entry name" value="Methyltrans_Mon_2nd"/>
    <property type="match status" value="1"/>
</dbReference>
<evidence type="ECO:0000256" key="14">
    <source>
        <dbReference type="ARBA" id="ARBA00022844"/>
    </source>
</evidence>
<evidence type="ECO:0000256" key="13">
    <source>
        <dbReference type="ARBA" id="ARBA00022840"/>
    </source>
</evidence>
<evidence type="ECO:0000256" key="1">
    <source>
        <dbReference type="ARBA" id="ARBA00004192"/>
    </source>
</evidence>
<dbReference type="EC" id="2.1.1.375" evidence="21"/>
<evidence type="ECO:0000259" key="27">
    <source>
        <dbReference type="PROSITE" id="PS50526"/>
    </source>
</evidence>
<evidence type="ECO:0000256" key="25">
    <source>
        <dbReference type="ARBA" id="ARBA00047370"/>
    </source>
</evidence>
<evidence type="ECO:0000256" key="26">
    <source>
        <dbReference type="ARBA" id="ARBA00048548"/>
    </source>
</evidence>
<reference evidence="29" key="2">
    <citation type="submission" date="2020-09" db="EMBL/GenBank/DDBJ databases">
        <authorList>
            <person name="Kaefer S."/>
            <person name="Paraskevopoulou S."/>
            <person name="Zirkel F."/>
            <person name="Wieseke N."/>
            <person name="Donath A."/>
            <person name="Petersen M."/>
            <person name="Jones T.C."/>
            <person name="Liu S."/>
            <person name="Zhou X."/>
            <person name="Middendorf M."/>
            <person name="Junglen S."/>
            <person name="Misof B."/>
            <person name="Drosten C."/>
        </authorList>
    </citation>
    <scope>NUCLEOTIDE SEQUENCE</scope>
    <source>
        <strain evidence="29">OKIAV24</strain>
    </source>
</reference>
<dbReference type="Pfam" id="PF00946">
    <property type="entry name" value="Mononeg_RNA_pol"/>
    <property type="match status" value="1"/>
</dbReference>
<comment type="catalytic activity">
    <reaction evidence="19">
        <text>a 5'-end triphospho-adenylyl-adenylyl-cytidylyl-adenosine in mRNA + GDP + H(+) = a 5'-end (5'-triphosphoguanosine)-adenylyl-adenylyl-cytidylyl-adenosine in mRNA + diphosphate</text>
        <dbReference type="Rhea" id="RHEA:65436"/>
        <dbReference type="Rhea" id="RHEA-COMP:16797"/>
        <dbReference type="Rhea" id="RHEA-COMP:16799"/>
        <dbReference type="ChEBI" id="CHEBI:15378"/>
        <dbReference type="ChEBI" id="CHEBI:33019"/>
        <dbReference type="ChEBI" id="CHEBI:58189"/>
        <dbReference type="ChEBI" id="CHEBI:156484"/>
        <dbReference type="ChEBI" id="CHEBI:156503"/>
        <dbReference type="EC" id="2.7.7.88"/>
    </reaction>
</comment>
<evidence type="ECO:0000256" key="3">
    <source>
        <dbReference type="ARBA" id="ARBA00012494"/>
    </source>
</evidence>
<dbReference type="InterPro" id="IPR025786">
    <property type="entry name" value="Mononega_L_MeTrfase"/>
</dbReference>
<comment type="catalytic activity">
    <reaction evidence="25">
        <text>a 5'-end (5'-triphosphoguanosine)-adenylyl-adenylyl-cytidylyl-adenosine in mRNA + 2 S-adenosyl-L-methionine = a 5'-end (N(7)-methyl 5'-triphosphoguanosine)-(2'-O-methyladenylyl)-adenylyl-cytidylyl-adenosine in mRNA + 2 S-adenosyl-L-homocysteine + H(+)</text>
        <dbReference type="Rhea" id="RHEA:65376"/>
        <dbReference type="Rhea" id="RHEA-COMP:16797"/>
        <dbReference type="Rhea" id="RHEA-COMP:16798"/>
        <dbReference type="ChEBI" id="CHEBI:15378"/>
        <dbReference type="ChEBI" id="CHEBI:57856"/>
        <dbReference type="ChEBI" id="CHEBI:59789"/>
        <dbReference type="ChEBI" id="CHEBI:156483"/>
        <dbReference type="ChEBI" id="CHEBI:156484"/>
        <dbReference type="EC" id="2.1.1.375"/>
    </reaction>
</comment>
<evidence type="ECO:0000256" key="5">
    <source>
        <dbReference type="ARBA" id="ARBA00022484"/>
    </source>
</evidence>
<keyword evidence="5" id="KW-0696">RNA-directed RNA polymerase</keyword>
<evidence type="ECO:0000256" key="16">
    <source>
        <dbReference type="ARBA" id="ARBA00023042"/>
    </source>
</evidence>
<dbReference type="PROSITE" id="PS50526">
    <property type="entry name" value="RDRP_SSRNA_NEG_NONSEG"/>
    <property type="match status" value="1"/>
</dbReference>
<protein>
    <recommendedName>
        <fullName evidence="23">Replicase</fullName>
        <ecNumber evidence="21">2.1.1.375</ecNumber>
        <ecNumber evidence="3">2.7.7.48</ecNumber>
        <ecNumber evidence="4">2.7.7.88</ecNumber>
    </recommendedName>
    <alternativeName>
        <fullName evidence="22">Transcriptase</fullName>
    </alternativeName>
</protein>
<dbReference type="Pfam" id="PF14318">
    <property type="entry name" value="Mononeg_mRNAcap"/>
    <property type="match status" value="1"/>
</dbReference>
<dbReference type="EMBL" id="MW039260">
    <property type="protein sequence ID" value="QPB73983.1"/>
    <property type="molecule type" value="Viral_cRNA"/>
</dbReference>
<dbReference type="PROSITE" id="PS51590">
    <property type="entry name" value="SAM_MT_MNV_L"/>
    <property type="match status" value="1"/>
</dbReference>
<keyword evidence="12" id="KW-0378">Hydrolase</keyword>
<feature type="domain" description="RdRp catalytic" evidence="27">
    <location>
        <begin position="610"/>
        <end position="784"/>
    </location>
</feature>
<keyword evidence="13" id="KW-0067">ATP-binding</keyword>
<dbReference type="EC" id="2.7.7.88" evidence="4"/>
<keyword evidence="18" id="KW-0511">Multifunctional enzyme</keyword>
<dbReference type="GO" id="GO:0016787">
    <property type="term" value="F:hydrolase activity"/>
    <property type="evidence" value="ECO:0007669"/>
    <property type="project" value="UniProtKB-KW"/>
</dbReference>
<evidence type="ECO:0000256" key="7">
    <source>
        <dbReference type="ARBA" id="ARBA00022664"/>
    </source>
</evidence>
<evidence type="ECO:0000256" key="4">
    <source>
        <dbReference type="ARBA" id="ARBA00012582"/>
    </source>
</evidence>
<keyword evidence="10" id="KW-0548">Nucleotidyltransferase</keyword>
<dbReference type="Proteomes" id="UP000679096">
    <property type="component" value="Segment"/>
</dbReference>
<evidence type="ECO:0000256" key="8">
    <source>
        <dbReference type="ARBA" id="ARBA00022679"/>
    </source>
</evidence>
<keyword evidence="15" id="KW-0693">Viral RNA replication</keyword>
<comment type="catalytic activity">
    <reaction evidence="24">
        <text>a 5'-end (5'-triphosphoguanosine)-adenylyl-adenylyl-cytidylyl-adenosine in mRNA + S-adenosyl-L-methionine = a 5'-end (5'-triphosphoguanosine)-(2'-O-methyladenylyl)-adenylyl-cytidylyl-adenosine in mRNA + S-adenosyl-L-homocysteine + H(+)</text>
        <dbReference type="Rhea" id="RHEA:65380"/>
        <dbReference type="Rhea" id="RHEA-COMP:16797"/>
        <dbReference type="Rhea" id="RHEA-COMP:16801"/>
        <dbReference type="ChEBI" id="CHEBI:15378"/>
        <dbReference type="ChEBI" id="CHEBI:57856"/>
        <dbReference type="ChEBI" id="CHEBI:59789"/>
        <dbReference type="ChEBI" id="CHEBI:156482"/>
        <dbReference type="ChEBI" id="CHEBI:156484"/>
    </reaction>
</comment>